<dbReference type="PANTHER" id="PTHR43586">
    <property type="entry name" value="CYSTEINE DESULFURASE"/>
    <property type="match status" value="1"/>
</dbReference>
<dbReference type="InterPro" id="IPR015422">
    <property type="entry name" value="PyrdxlP-dep_Trfase_small"/>
</dbReference>
<feature type="domain" description="Aminotransferase class V" evidence="1">
    <location>
        <begin position="44"/>
        <end position="400"/>
    </location>
</feature>
<dbReference type="InterPro" id="IPR015424">
    <property type="entry name" value="PyrdxlP-dep_Trfase"/>
</dbReference>
<sequence>MYWTHLMVLGHHSRMTANAPFPSVERFPGLRRLGGDKRPFVHADAPGGTHVTDSVIEAMANFQRESNANPHRVFATSLETAGMLQDTRAAFARFAGGDPEGIVFGANTTTLTWHFARAFQQTLKPGDVIVCTQLDHDANVAPWLDIAQRTGAEVRFVRLDPTTFELDLRSLESAADKRTRLIAFTRSSNLIGTTVSPEPFVEAAKATGAITYADGVAAAAHFPLRQSYWGIDVQVCSPYKFFGPHMGVLSASPRLLDRLSPDHVRAAPLAGPRRWETGMPPLASIAGLRAAIQYIREVGFTTIRGSEQALLSHALDAIRSIRSVRLHGRDDTQGRETTFALNVEGISPHVVARRLAAEGIFVSSGHNYAVETVRALGLPLTEGVVRAGFVHYHTLEDIDRTFSALARIAESARP</sequence>
<evidence type="ECO:0000313" key="3">
    <source>
        <dbReference type="Proteomes" id="UP000295258"/>
    </source>
</evidence>
<dbReference type="SUPFAM" id="SSF53383">
    <property type="entry name" value="PLP-dependent transferases"/>
    <property type="match status" value="1"/>
</dbReference>
<dbReference type="InterPro" id="IPR015421">
    <property type="entry name" value="PyrdxlP-dep_Trfase_major"/>
</dbReference>
<dbReference type="InterPro" id="IPR000192">
    <property type="entry name" value="Aminotrans_V_dom"/>
</dbReference>
<dbReference type="PANTHER" id="PTHR43586:SF21">
    <property type="entry name" value="PYRIDOXAL PHOSPHATE (PLP)-DEPENDENT ASPARTATE AMINOTRANSFERASE SUPERFAMILY"/>
    <property type="match status" value="1"/>
</dbReference>
<evidence type="ECO:0000259" key="1">
    <source>
        <dbReference type="Pfam" id="PF00266"/>
    </source>
</evidence>
<accession>A0A4R4V316</accession>
<gene>
    <name evidence="2" type="ORF">E1292_31815</name>
</gene>
<dbReference type="AlphaFoldDB" id="A0A4R4V316"/>
<protein>
    <submittedName>
        <fullName evidence="2">Aminotransferase class V-fold PLP-dependent enzyme</fullName>
    </submittedName>
</protein>
<organism evidence="2 3">
    <name type="scientific">Nonomuraea deserti</name>
    <dbReference type="NCBI Taxonomy" id="1848322"/>
    <lineage>
        <taxon>Bacteria</taxon>
        <taxon>Bacillati</taxon>
        <taxon>Actinomycetota</taxon>
        <taxon>Actinomycetes</taxon>
        <taxon>Streptosporangiales</taxon>
        <taxon>Streptosporangiaceae</taxon>
        <taxon>Nonomuraea</taxon>
    </lineage>
</organism>
<dbReference type="Gene3D" id="3.90.1150.10">
    <property type="entry name" value="Aspartate Aminotransferase, domain 1"/>
    <property type="match status" value="1"/>
</dbReference>
<dbReference type="GO" id="GO:0008483">
    <property type="term" value="F:transaminase activity"/>
    <property type="evidence" value="ECO:0007669"/>
    <property type="project" value="UniProtKB-KW"/>
</dbReference>
<comment type="caution">
    <text evidence="2">The sequence shown here is derived from an EMBL/GenBank/DDBJ whole genome shotgun (WGS) entry which is preliminary data.</text>
</comment>
<keyword evidence="3" id="KW-1185">Reference proteome</keyword>
<reference evidence="2 3" key="1">
    <citation type="submission" date="2019-03" db="EMBL/GenBank/DDBJ databases">
        <title>Draft genome sequences of novel Actinobacteria.</title>
        <authorList>
            <person name="Sahin N."/>
            <person name="Ay H."/>
            <person name="Saygin H."/>
        </authorList>
    </citation>
    <scope>NUCLEOTIDE SEQUENCE [LARGE SCALE GENOMIC DNA]</scope>
    <source>
        <strain evidence="2 3">KC310</strain>
    </source>
</reference>
<keyword evidence="2" id="KW-0032">Aminotransferase</keyword>
<dbReference type="Proteomes" id="UP000295258">
    <property type="component" value="Unassembled WGS sequence"/>
</dbReference>
<dbReference type="Pfam" id="PF00266">
    <property type="entry name" value="Aminotran_5"/>
    <property type="match status" value="1"/>
</dbReference>
<dbReference type="EMBL" id="SMKO01000113">
    <property type="protein sequence ID" value="TDC99447.1"/>
    <property type="molecule type" value="Genomic_DNA"/>
</dbReference>
<evidence type="ECO:0000313" key="2">
    <source>
        <dbReference type="EMBL" id="TDC99447.1"/>
    </source>
</evidence>
<dbReference type="Gene3D" id="3.40.640.10">
    <property type="entry name" value="Type I PLP-dependent aspartate aminotransferase-like (Major domain)"/>
    <property type="match status" value="1"/>
</dbReference>
<proteinExistence type="predicted"/>
<name>A0A4R4V316_9ACTN</name>
<keyword evidence="2" id="KW-0808">Transferase</keyword>